<evidence type="ECO:0000256" key="5">
    <source>
        <dbReference type="ARBA" id="ARBA00022692"/>
    </source>
</evidence>
<dbReference type="GO" id="GO:0007189">
    <property type="term" value="P:adenylate cyclase-activating G protein-coupled receptor signaling pathway"/>
    <property type="evidence" value="ECO:0007669"/>
    <property type="project" value="TreeGrafter"/>
</dbReference>
<dbReference type="SUPFAM" id="SSF81321">
    <property type="entry name" value="Family A G protein-coupled receptor-like"/>
    <property type="match status" value="1"/>
</dbReference>
<proteinExistence type="inferred from homology"/>
<dbReference type="PRINTS" id="PR00237">
    <property type="entry name" value="GPCRRHODOPSN"/>
</dbReference>
<dbReference type="GO" id="GO:0016500">
    <property type="term" value="F:protein-hormone receptor activity"/>
    <property type="evidence" value="ECO:0007669"/>
    <property type="project" value="InterPro"/>
</dbReference>
<dbReference type="AlphaFoldDB" id="A0AAV4WN22"/>
<dbReference type="EMBL" id="BPLQ01014785">
    <property type="protein sequence ID" value="GIY83149.1"/>
    <property type="molecule type" value="Genomic_DNA"/>
</dbReference>
<keyword evidence="9 13" id="KW-0472">Membrane</keyword>
<dbReference type="PROSITE" id="PS50262">
    <property type="entry name" value="G_PROTEIN_RECEP_F1_2"/>
    <property type="match status" value="1"/>
</dbReference>
<dbReference type="Gene3D" id="3.80.10.10">
    <property type="entry name" value="Ribonuclease Inhibitor"/>
    <property type="match status" value="1"/>
</dbReference>
<dbReference type="PANTHER" id="PTHR24372">
    <property type="entry name" value="GLYCOPROTEIN HORMONE RECEPTOR"/>
    <property type="match status" value="1"/>
</dbReference>
<keyword evidence="7 13" id="KW-1133">Transmembrane helix</keyword>
<evidence type="ECO:0000256" key="13">
    <source>
        <dbReference type="SAM" id="Phobius"/>
    </source>
</evidence>
<evidence type="ECO:0000256" key="8">
    <source>
        <dbReference type="ARBA" id="ARBA00023040"/>
    </source>
</evidence>
<evidence type="ECO:0000256" key="12">
    <source>
        <dbReference type="SAM" id="MobiDB-lite"/>
    </source>
</evidence>
<keyword evidence="16" id="KW-1185">Reference proteome</keyword>
<dbReference type="InterPro" id="IPR017452">
    <property type="entry name" value="GPCR_Rhodpsn_7TM"/>
</dbReference>
<dbReference type="Gene3D" id="1.20.1070.10">
    <property type="entry name" value="Rhodopsin 7-helix transmembrane proteins"/>
    <property type="match status" value="1"/>
</dbReference>
<dbReference type="GO" id="GO:0009755">
    <property type="term" value="P:hormone-mediated signaling pathway"/>
    <property type="evidence" value="ECO:0007669"/>
    <property type="project" value="TreeGrafter"/>
</dbReference>
<dbReference type="Proteomes" id="UP001054837">
    <property type="component" value="Unassembled WGS sequence"/>
</dbReference>
<feature type="transmembrane region" description="Helical" evidence="13">
    <location>
        <begin position="284"/>
        <end position="306"/>
    </location>
</feature>
<evidence type="ECO:0000256" key="3">
    <source>
        <dbReference type="ARBA" id="ARBA00022475"/>
    </source>
</evidence>
<evidence type="ECO:0000313" key="16">
    <source>
        <dbReference type="Proteomes" id="UP001054837"/>
    </source>
</evidence>
<keyword evidence="8" id="KW-0297">G-protein coupled receptor</keyword>
<dbReference type="PROSITE" id="PS00237">
    <property type="entry name" value="G_PROTEIN_RECEP_F1_1"/>
    <property type="match status" value="1"/>
</dbReference>
<feature type="compositionally biased region" description="Polar residues" evidence="12">
    <location>
        <begin position="534"/>
        <end position="543"/>
    </location>
</feature>
<reference evidence="15 16" key="1">
    <citation type="submission" date="2021-06" db="EMBL/GenBank/DDBJ databases">
        <title>Caerostris darwini draft genome.</title>
        <authorList>
            <person name="Kono N."/>
            <person name="Arakawa K."/>
        </authorList>
    </citation>
    <scope>NUCLEOTIDE SEQUENCE [LARGE SCALE GENOMIC DNA]</scope>
</reference>
<feature type="transmembrane region" description="Helical" evidence="13">
    <location>
        <begin position="343"/>
        <end position="365"/>
    </location>
</feature>
<dbReference type="PRINTS" id="PR00373">
    <property type="entry name" value="GLYCHORMONER"/>
</dbReference>
<organism evidence="15 16">
    <name type="scientific">Caerostris darwini</name>
    <dbReference type="NCBI Taxonomy" id="1538125"/>
    <lineage>
        <taxon>Eukaryota</taxon>
        <taxon>Metazoa</taxon>
        <taxon>Ecdysozoa</taxon>
        <taxon>Arthropoda</taxon>
        <taxon>Chelicerata</taxon>
        <taxon>Arachnida</taxon>
        <taxon>Araneae</taxon>
        <taxon>Araneomorphae</taxon>
        <taxon>Entelegynae</taxon>
        <taxon>Araneoidea</taxon>
        <taxon>Araneidae</taxon>
        <taxon>Caerostris</taxon>
    </lineage>
</organism>
<dbReference type="FunFam" id="1.20.1070.10:FF:000181">
    <property type="entry name" value="Thyrotropin receptor"/>
    <property type="match status" value="1"/>
</dbReference>
<gene>
    <name evidence="15" type="primary">TSHR</name>
    <name evidence="15" type="ORF">CDAR_513971</name>
</gene>
<keyword evidence="3" id="KW-1003">Cell membrane</keyword>
<evidence type="ECO:0000256" key="11">
    <source>
        <dbReference type="ARBA" id="ARBA00023224"/>
    </source>
</evidence>
<comment type="caution">
    <text evidence="15">The sequence shown here is derived from an EMBL/GenBank/DDBJ whole genome shotgun (WGS) entry which is preliminary data.</text>
</comment>
<evidence type="ECO:0000256" key="10">
    <source>
        <dbReference type="ARBA" id="ARBA00023170"/>
    </source>
</evidence>
<dbReference type="PANTHER" id="PTHR24372:SF74">
    <property type="entry name" value="LP13728P"/>
    <property type="match status" value="1"/>
</dbReference>
<keyword evidence="6" id="KW-0677">Repeat</keyword>
<feature type="transmembrane region" description="Helical" evidence="13">
    <location>
        <begin position="123"/>
        <end position="144"/>
    </location>
</feature>
<dbReference type="CDD" id="cd15136">
    <property type="entry name" value="7tmA_Glyco_hormone_R"/>
    <property type="match status" value="1"/>
</dbReference>
<feature type="transmembrane region" description="Helical" evidence="13">
    <location>
        <begin position="242"/>
        <end position="264"/>
    </location>
</feature>
<evidence type="ECO:0000256" key="1">
    <source>
        <dbReference type="ARBA" id="ARBA00004651"/>
    </source>
</evidence>
<comment type="subcellular location">
    <subcellularLocation>
        <location evidence="1">Cell membrane</location>
        <topology evidence="1">Multi-pass membrane protein</topology>
    </subcellularLocation>
</comment>
<accession>A0AAV4WN22</accession>
<keyword evidence="11" id="KW-0807">Transducer</keyword>
<evidence type="ECO:0000256" key="2">
    <source>
        <dbReference type="ARBA" id="ARBA00010663"/>
    </source>
</evidence>
<dbReference type="GO" id="GO:0005886">
    <property type="term" value="C:plasma membrane"/>
    <property type="evidence" value="ECO:0007669"/>
    <property type="project" value="UniProtKB-SubCell"/>
</dbReference>
<evidence type="ECO:0000259" key="14">
    <source>
        <dbReference type="PROSITE" id="PS50262"/>
    </source>
</evidence>
<evidence type="ECO:0000256" key="6">
    <source>
        <dbReference type="ARBA" id="ARBA00022737"/>
    </source>
</evidence>
<evidence type="ECO:0000256" key="4">
    <source>
        <dbReference type="ARBA" id="ARBA00022614"/>
    </source>
</evidence>
<dbReference type="Pfam" id="PF00001">
    <property type="entry name" value="7tm_1"/>
    <property type="match status" value="1"/>
</dbReference>
<feature type="transmembrane region" description="Helical" evidence="13">
    <location>
        <begin position="156"/>
        <end position="179"/>
    </location>
</feature>
<keyword evidence="5 13" id="KW-0812">Transmembrane</keyword>
<feature type="compositionally biased region" description="Low complexity" evidence="12">
    <location>
        <begin position="544"/>
        <end position="557"/>
    </location>
</feature>
<feature type="region of interest" description="Disordered" evidence="12">
    <location>
        <begin position="533"/>
        <end position="559"/>
    </location>
</feature>
<sequence>MPQRVAYNNRPWDDGEEMVYGRMLFTPPPDFNETEGWETDLEEFLRKEGCLDPVGSFPNQLQHLNDHDIEGYFHPSPVTIRPDDPLRAVCGNFARDFRQVTCYPEPDAFNPCEDVMGQWPLRVAVWFVLIAAMLGNLAVLIVILTARSTMTVSKFLMCHLAFADFCMGVYLLIIASVDIRTMGTYFNHAIEWQHGTGCQLAGFLTVFSSELSIFTLTVITLERWYAITYAIHLNRRLHLGTAAKVMILGWLYALVMAALPILGISSYSKVSICLPMENKHIADIAYITSLLSAKGIAFCLICICYAKMYLSIKDSSNSGNRDTPDLHANRAVRSDLSVAKRMAMLVFTDFACWAPIAFFGLTAIAGLPLIDVTNSKILLVFFYPLNSCSNPFLYAILTKQYRRDVLALMARLGMCRRRGSCVHGRTLSTNTHQQQRQISSVRALYRSSIANPQRQVTLPSAARRLPEVAPYEGMGNDLFIHEHPSPAHYSGNISREGSPAVHRGSPHPIKNSFTKIQHPDQQLILRRVLDYPASNGSQSTSQVTTGDHTTDTTADGHMSCDDECPVSICDTAV</sequence>
<feature type="domain" description="G-protein coupled receptors family 1 profile" evidence="14">
    <location>
        <begin position="135"/>
        <end position="394"/>
    </location>
</feature>
<dbReference type="InterPro" id="IPR000276">
    <property type="entry name" value="GPCR_Rhodpsn"/>
</dbReference>
<protein>
    <submittedName>
        <fullName evidence="15">Thyrotropin receptor</fullName>
    </submittedName>
</protein>
<evidence type="ECO:0000256" key="9">
    <source>
        <dbReference type="ARBA" id="ARBA00023136"/>
    </source>
</evidence>
<comment type="similarity">
    <text evidence="2">Belongs to the G-protein coupled receptor 1 family.</text>
</comment>
<evidence type="ECO:0000313" key="15">
    <source>
        <dbReference type="EMBL" id="GIY83149.1"/>
    </source>
</evidence>
<dbReference type="InterPro" id="IPR032675">
    <property type="entry name" value="LRR_dom_sf"/>
</dbReference>
<dbReference type="GO" id="GO:0008528">
    <property type="term" value="F:G protein-coupled peptide receptor activity"/>
    <property type="evidence" value="ECO:0007669"/>
    <property type="project" value="TreeGrafter"/>
</dbReference>
<name>A0AAV4WN22_9ARAC</name>
<keyword evidence="10 15" id="KW-0675">Receptor</keyword>
<evidence type="ECO:0000256" key="7">
    <source>
        <dbReference type="ARBA" id="ARBA00022989"/>
    </source>
</evidence>
<dbReference type="InterPro" id="IPR002131">
    <property type="entry name" value="Gphrmn_rcpt_fam"/>
</dbReference>
<keyword evidence="4" id="KW-0433">Leucine-rich repeat</keyword>